<keyword evidence="1" id="KW-0812">Transmembrane</keyword>
<dbReference type="AlphaFoldDB" id="A0AAD9JWG0"/>
<sequence>MEDDSPRMIYRLVTVIECSVVRVAKRMPRLWVVLVPLVLLGHFTLWHLAHSGGTRPLTEVDRERDWFVVTQKPLLVLLTTFTRDQGKAYIQTNILRNWALLRPVVQPVLYSTYDDGPLIEFAKQLGWHVLHSRKVTEFNAPYLKDIYESAMEAYDAPFYGYCNGDILFDSSIVKTLREVERRLYALNTTMVTGRRINVKMNLSIVTPLFQLSDVADKARKGTIMRPYAEDYFFVTRDFPWHVVPDVVIGRPAYDNFLVAIAIKQNVSVIDATKTLLAFHQTGVDGNQAGQKKVGAFHNFRVIWKTYGRFDYTAGYTSMTPYLTESDVFDDVFILKRPRVLRPAKKKVAKKGM</sequence>
<organism evidence="2 3">
    <name type="scientific">Ridgeia piscesae</name>
    <name type="common">Tubeworm</name>
    <dbReference type="NCBI Taxonomy" id="27915"/>
    <lineage>
        <taxon>Eukaryota</taxon>
        <taxon>Metazoa</taxon>
        <taxon>Spiralia</taxon>
        <taxon>Lophotrochozoa</taxon>
        <taxon>Annelida</taxon>
        <taxon>Polychaeta</taxon>
        <taxon>Sedentaria</taxon>
        <taxon>Canalipalpata</taxon>
        <taxon>Sabellida</taxon>
        <taxon>Siboglinidae</taxon>
        <taxon>Ridgeia</taxon>
    </lineage>
</organism>
<keyword evidence="1" id="KW-1133">Transmembrane helix</keyword>
<dbReference type="Proteomes" id="UP001209878">
    <property type="component" value="Unassembled WGS sequence"/>
</dbReference>
<keyword evidence="1" id="KW-0472">Membrane</keyword>
<accession>A0AAD9JWG0</accession>
<keyword evidence="3" id="KW-1185">Reference proteome</keyword>
<evidence type="ECO:0000313" key="3">
    <source>
        <dbReference type="Proteomes" id="UP001209878"/>
    </source>
</evidence>
<evidence type="ECO:0000256" key="1">
    <source>
        <dbReference type="SAM" id="Phobius"/>
    </source>
</evidence>
<evidence type="ECO:0000313" key="2">
    <source>
        <dbReference type="EMBL" id="KAK2160557.1"/>
    </source>
</evidence>
<protein>
    <submittedName>
        <fullName evidence="2">Uncharacterized protein</fullName>
    </submittedName>
</protein>
<gene>
    <name evidence="2" type="ORF">NP493_1636g00043</name>
</gene>
<reference evidence="2" key="1">
    <citation type="journal article" date="2023" name="Mol. Biol. Evol.">
        <title>Third-Generation Sequencing Reveals the Adaptive Role of the Epigenome in Three Deep-Sea Polychaetes.</title>
        <authorList>
            <person name="Perez M."/>
            <person name="Aroh O."/>
            <person name="Sun Y."/>
            <person name="Lan Y."/>
            <person name="Juniper S.K."/>
            <person name="Young C.R."/>
            <person name="Angers B."/>
            <person name="Qian P.Y."/>
        </authorList>
    </citation>
    <scope>NUCLEOTIDE SEQUENCE</scope>
    <source>
        <strain evidence="2">R07B-5</strain>
    </source>
</reference>
<name>A0AAD9JWG0_RIDPI</name>
<comment type="caution">
    <text evidence="2">The sequence shown here is derived from an EMBL/GenBank/DDBJ whole genome shotgun (WGS) entry which is preliminary data.</text>
</comment>
<feature type="transmembrane region" description="Helical" evidence="1">
    <location>
        <begin position="30"/>
        <end position="49"/>
    </location>
</feature>
<proteinExistence type="predicted"/>
<dbReference type="EMBL" id="JAODUO010001638">
    <property type="protein sequence ID" value="KAK2160557.1"/>
    <property type="molecule type" value="Genomic_DNA"/>
</dbReference>